<keyword evidence="1" id="KW-0732">Signal</keyword>
<dbReference type="AlphaFoldDB" id="A0AAV4XKM5"/>
<evidence type="ECO:0000313" key="3">
    <source>
        <dbReference type="Proteomes" id="UP001054945"/>
    </source>
</evidence>
<name>A0AAV4XKM5_CAEEX</name>
<dbReference type="EMBL" id="BPLR01000371">
    <property type="protein sequence ID" value="GIY94293.1"/>
    <property type="molecule type" value="Genomic_DNA"/>
</dbReference>
<feature type="signal peptide" evidence="1">
    <location>
        <begin position="1"/>
        <end position="19"/>
    </location>
</feature>
<evidence type="ECO:0000256" key="1">
    <source>
        <dbReference type="SAM" id="SignalP"/>
    </source>
</evidence>
<sequence length="82" mass="9001">MKSVLTCAIFIQTQFLIGGCCLTSGVVRVEDGCPHEVRIEPQARFAGWNQDLDQSRPGMTSAMTRSGLVLIRVVDVRCGLFD</sequence>
<keyword evidence="3" id="KW-1185">Reference proteome</keyword>
<dbReference type="Proteomes" id="UP001054945">
    <property type="component" value="Unassembled WGS sequence"/>
</dbReference>
<protein>
    <submittedName>
        <fullName evidence="2">Uncharacterized protein</fullName>
    </submittedName>
</protein>
<comment type="caution">
    <text evidence="2">The sequence shown here is derived from an EMBL/GenBank/DDBJ whole genome shotgun (WGS) entry which is preliminary data.</text>
</comment>
<organism evidence="2 3">
    <name type="scientific">Caerostris extrusa</name>
    <name type="common">Bark spider</name>
    <name type="synonym">Caerostris bankana</name>
    <dbReference type="NCBI Taxonomy" id="172846"/>
    <lineage>
        <taxon>Eukaryota</taxon>
        <taxon>Metazoa</taxon>
        <taxon>Ecdysozoa</taxon>
        <taxon>Arthropoda</taxon>
        <taxon>Chelicerata</taxon>
        <taxon>Arachnida</taxon>
        <taxon>Araneae</taxon>
        <taxon>Araneomorphae</taxon>
        <taxon>Entelegynae</taxon>
        <taxon>Araneoidea</taxon>
        <taxon>Araneidae</taxon>
        <taxon>Caerostris</taxon>
    </lineage>
</organism>
<dbReference type="PROSITE" id="PS51257">
    <property type="entry name" value="PROKAR_LIPOPROTEIN"/>
    <property type="match status" value="1"/>
</dbReference>
<gene>
    <name evidence="2" type="ORF">CEXT_227671</name>
</gene>
<feature type="chain" id="PRO_5043585126" evidence="1">
    <location>
        <begin position="20"/>
        <end position="82"/>
    </location>
</feature>
<accession>A0AAV4XKM5</accession>
<proteinExistence type="predicted"/>
<reference evidence="2 3" key="1">
    <citation type="submission" date="2021-06" db="EMBL/GenBank/DDBJ databases">
        <title>Caerostris extrusa draft genome.</title>
        <authorList>
            <person name="Kono N."/>
            <person name="Arakawa K."/>
        </authorList>
    </citation>
    <scope>NUCLEOTIDE SEQUENCE [LARGE SCALE GENOMIC DNA]</scope>
</reference>
<evidence type="ECO:0000313" key="2">
    <source>
        <dbReference type="EMBL" id="GIY94293.1"/>
    </source>
</evidence>